<dbReference type="SUPFAM" id="SSF46785">
    <property type="entry name" value="Winged helix' DNA-binding domain"/>
    <property type="match status" value="1"/>
</dbReference>
<dbReference type="InterPro" id="IPR036390">
    <property type="entry name" value="WH_DNA-bd_sf"/>
</dbReference>
<dbReference type="InterPro" id="IPR011991">
    <property type="entry name" value="ArsR-like_HTH"/>
</dbReference>
<evidence type="ECO:0000259" key="2">
    <source>
        <dbReference type="SMART" id="SM00418"/>
    </source>
</evidence>
<reference evidence="3 4" key="1">
    <citation type="submission" date="2019-03" db="EMBL/GenBank/DDBJ databases">
        <title>Genomic Encyclopedia of Type Strains, Phase IV (KMG-IV): sequencing the most valuable type-strain genomes for metagenomic binning, comparative biology and taxonomic classification.</title>
        <authorList>
            <person name="Goeker M."/>
        </authorList>
    </citation>
    <scope>NUCLEOTIDE SEQUENCE [LARGE SCALE GENOMIC DNA]</scope>
    <source>
        <strain evidence="3 4">DSM 21667</strain>
    </source>
</reference>
<sequence length="530" mass="57430">MTKIISGKDFRARTHARRDEAAKPTNREDNWLEVLGSSAQRELLALIGNLHPQSIGELADVAGRAQPNISRSLSALLKAGLVSVESNGRTSVPSLTAFGQQKAEEIGLLLVTEPGVTGKSGSPDVGAPEASAPFLFASFENSTDENLGQLSINAPIHQKIVVGHSREALGDASHRLVDNWWRIWYRRDAPYRLGAFCLGDKEATLHVRSSGPRVERFLRSHTDGSMFARATVDCLTFQKEVLDAVVRPTVAKCRASMKHFDEALWGKLARLDDSYAHAAEREFCRTAGALNLSAYDLSDDRAERVRGLIASMPDEDSRLDFASVVLIDEIDEASRLIHDGIRQAEGRNTLSALPEFASAVRSKHPGLANSGVRPWQKGISAAKALRKHLMLGADACVGTASELAAKCGAAHFAPRPLASSGLLAFQERVSDGPVVLVREDGNAQFSAFVLARAVGDYLVFQSTKSCVADAYTDRQAVGRAFAAEFMAPAEGVIAMIDDERSASVVAQHYKVPIDVIEHQYKNNYGAHEHA</sequence>
<comment type="caution">
    <text evidence="3">The sequence shown here is derived from an EMBL/GenBank/DDBJ whole genome shotgun (WGS) entry which is preliminary data.</text>
</comment>
<dbReference type="RefSeq" id="WP_133817902.1">
    <property type="nucleotide sequence ID" value="NZ_SNZH01000003.1"/>
</dbReference>
<evidence type="ECO:0000313" key="4">
    <source>
        <dbReference type="Proteomes" id="UP000295293"/>
    </source>
</evidence>
<dbReference type="Gene3D" id="1.10.10.10">
    <property type="entry name" value="Winged helix-like DNA-binding domain superfamily/Winged helix DNA-binding domain"/>
    <property type="match status" value="1"/>
</dbReference>
<dbReference type="GO" id="GO:0003700">
    <property type="term" value="F:DNA-binding transcription factor activity"/>
    <property type="evidence" value="ECO:0007669"/>
    <property type="project" value="InterPro"/>
</dbReference>
<accession>A0A4R6Z552</accession>
<dbReference type="OrthoDB" id="596881at2"/>
<dbReference type="Pfam" id="PF25212">
    <property type="entry name" value="HVO_A0114"/>
    <property type="match status" value="1"/>
</dbReference>
<feature type="domain" description="HTH arsR-type" evidence="2">
    <location>
        <begin position="30"/>
        <end position="112"/>
    </location>
</feature>
<name>A0A4R6Z552_9GAMM</name>
<dbReference type="InterPro" id="IPR001845">
    <property type="entry name" value="HTH_ArsR_DNA-bd_dom"/>
</dbReference>
<dbReference type="SMART" id="SM00418">
    <property type="entry name" value="HTH_ARSR"/>
    <property type="match status" value="1"/>
</dbReference>
<dbReference type="AlphaFoldDB" id="A0A4R6Z552"/>
<feature type="region of interest" description="Disordered" evidence="1">
    <location>
        <begin position="1"/>
        <end position="25"/>
    </location>
</feature>
<evidence type="ECO:0000256" key="1">
    <source>
        <dbReference type="SAM" id="MobiDB-lite"/>
    </source>
</evidence>
<dbReference type="EMBL" id="SNZH01000003">
    <property type="protein sequence ID" value="TDR46774.1"/>
    <property type="molecule type" value="Genomic_DNA"/>
</dbReference>
<dbReference type="Proteomes" id="UP000295293">
    <property type="component" value="Unassembled WGS sequence"/>
</dbReference>
<gene>
    <name evidence="3" type="ORF">DFR29_103310</name>
</gene>
<dbReference type="CDD" id="cd00090">
    <property type="entry name" value="HTH_ARSR"/>
    <property type="match status" value="1"/>
</dbReference>
<keyword evidence="4" id="KW-1185">Reference proteome</keyword>
<organism evidence="3 4">
    <name type="scientific">Tahibacter aquaticus</name>
    <dbReference type="NCBI Taxonomy" id="520092"/>
    <lineage>
        <taxon>Bacteria</taxon>
        <taxon>Pseudomonadati</taxon>
        <taxon>Pseudomonadota</taxon>
        <taxon>Gammaproteobacteria</taxon>
        <taxon>Lysobacterales</taxon>
        <taxon>Rhodanobacteraceae</taxon>
        <taxon>Tahibacter</taxon>
    </lineage>
</organism>
<evidence type="ECO:0000313" key="3">
    <source>
        <dbReference type="EMBL" id="TDR46774.1"/>
    </source>
</evidence>
<dbReference type="InterPro" id="IPR036388">
    <property type="entry name" value="WH-like_DNA-bd_sf"/>
</dbReference>
<proteinExistence type="predicted"/>
<protein>
    <submittedName>
        <fullName evidence="3">Regulatory ArsR family protein</fullName>
    </submittedName>
</protein>